<dbReference type="InterPro" id="IPR036937">
    <property type="entry name" value="Adhesion_dom_fimbrial_sf"/>
</dbReference>
<sequence>MIKQVLLLCSIIILSSLCSSTAIAGNSTSSIGVKMKITHANCTVNGGKGISGAYNLPLMNESGNVTDRVSATDVPLIIDCSKGVKPSALTISFTAATPGFQNAAKGLVNTTMANIALLTRWKRNGASVIDLSTATDILSVKDAEIQPSIYDSSFKVYPTVINTASASLTPGRYQADLTINITYY</sequence>
<comment type="caution">
    <text evidence="2">The sequence shown here is derived from an EMBL/GenBank/DDBJ whole genome shotgun (WGS) entry which is preliminary data.</text>
</comment>
<evidence type="ECO:0000256" key="1">
    <source>
        <dbReference type="SAM" id="SignalP"/>
    </source>
</evidence>
<dbReference type="Proteomes" id="UP001169574">
    <property type="component" value="Unassembled WGS sequence"/>
</dbReference>
<dbReference type="SUPFAM" id="SSF49401">
    <property type="entry name" value="Bacterial adhesins"/>
    <property type="match status" value="1"/>
</dbReference>
<dbReference type="EMBL" id="ABLGCN030000012">
    <property type="protein sequence ID" value="EMM7459484.1"/>
    <property type="molecule type" value="Genomic_DNA"/>
</dbReference>
<keyword evidence="1" id="KW-0732">Signal</keyword>
<dbReference type="Gene3D" id="2.60.40.1090">
    <property type="entry name" value="Fimbrial-type adhesion domain"/>
    <property type="match status" value="1"/>
</dbReference>
<dbReference type="GO" id="GO:0007155">
    <property type="term" value="P:cell adhesion"/>
    <property type="evidence" value="ECO:0007669"/>
    <property type="project" value="InterPro"/>
</dbReference>
<evidence type="ECO:0000313" key="3">
    <source>
        <dbReference type="Proteomes" id="UP001169574"/>
    </source>
</evidence>
<accession>A0AAN4F172</accession>
<reference evidence="2" key="1">
    <citation type="submission" date="2024-02" db="EMBL/GenBank/DDBJ databases">
        <authorList>
            <consortium name="Clinical and Environmental Microbiology Branch: Whole genome sequencing antimicrobial resistance pathogens in the healthcare setting"/>
        </authorList>
    </citation>
    <scope>NUCLEOTIDE SEQUENCE</scope>
    <source>
        <strain evidence="2">Whole organism</strain>
    </source>
</reference>
<dbReference type="AlphaFoldDB" id="A0AAN4F172"/>
<protein>
    <submittedName>
        <fullName evidence="2">Type 1 fimbrial protein</fullName>
    </submittedName>
</protein>
<evidence type="ECO:0000313" key="2">
    <source>
        <dbReference type="EMBL" id="EMM7459484.1"/>
    </source>
</evidence>
<dbReference type="RefSeq" id="WP_032939223.1">
    <property type="nucleotide sequence ID" value="NZ_CP024672.1"/>
</dbReference>
<gene>
    <name evidence="2" type="ORF">P7U51_004049</name>
</gene>
<proteinExistence type="predicted"/>
<name>A0AAN4F172_CITFR</name>
<feature type="signal peptide" evidence="1">
    <location>
        <begin position="1"/>
        <end position="24"/>
    </location>
</feature>
<dbReference type="InterPro" id="IPR008966">
    <property type="entry name" value="Adhesion_dom_sf"/>
</dbReference>
<feature type="chain" id="PRO_5042919455" evidence="1">
    <location>
        <begin position="25"/>
        <end position="184"/>
    </location>
</feature>
<dbReference type="GO" id="GO:0009289">
    <property type="term" value="C:pilus"/>
    <property type="evidence" value="ECO:0007669"/>
    <property type="project" value="InterPro"/>
</dbReference>
<organism evidence="2 3">
    <name type="scientific">Citrobacter freundii</name>
    <dbReference type="NCBI Taxonomy" id="546"/>
    <lineage>
        <taxon>Bacteria</taxon>
        <taxon>Pseudomonadati</taxon>
        <taxon>Pseudomonadota</taxon>
        <taxon>Gammaproteobacteria</taxon>
        <taxon>Enterobacterales</taxon>
        <taxon>Enterobacteriaceae</taxon>
        <taxon>Citrobacter</taxon>
        <taxon>Citrobacter freundii complex</taxon>
    </lineage>
</organism>